<sequence length="588" mass="62580">MAPRLIPPLLLFTLLGRRGAVHASTLLFTRATRQPTVAFSELAFAVPPPAAVRPLARSPACGAWTSRSSNRAVSTTTTGDSPRIGVCPLALTRRGRADTTATAPPPSSSLSRRRKSAAASAAAAAAAAEATRAAPARLEPLDAGSKGRRKGGRRATAAPSGQHKKKPRSSPQRKGLSPAAAAAAAVDPYPAGSAFVATPMTTTESGGGGGGAALKGDAVAPRAAAAAPAAARRPRNGTPAPGRRTGGVYTRRTARNRRGEGAKKQRYGDVSAKRAKALRTGGKAFLIVCDAESITSPELLESIDILDELGTRDVGVIYADWNKTQDWRSELFGRSKARDFKLLQREPLPPGSNPLGDDTMTAEVLALARSEELNKYEFCLLSADGSLSELAAKLRGEGRAVRGVGRRQAPEEFLDNCDTFMYIDPANRYELLDNEGLVISVALCIALAAAGQERCDWVRMKTIVNSLHAWDLGLESPNYFGYSDYDEMVVKMDAYVTGVEDTSGEVVVKVPPKPKAGEVPRGLEDVATYLYAKWVSFTNEPRMNDILLACIPACLQALAVARGEMDIAVKRFQQGTLPLESSDYLMDY</sequence>
<proteinExistence type="predicted"/>
<feature type="region of interest" description="Disordered" evidence="1">
    <location>
        <begin position="224"/>
        <end position="247"/>
    </location>
</feature>
<evidence type="ECO:0000256" key="2">
    <source>
        <dbReference type="SAM" id="SignalP"/>
    </source>
</evidence>
<dbReference type="OrthoDB" id="10389150at2759"/>
<protein>
    <recommendedName>
        <fullName evidence="3">NYN domain-containing protein</fullName>
    </recommendedName>
</protein>
<gene>
    <name evidence="4" type="ORF">Esi_0112_0038</name>
</gene>
<dbReference type="EMBL" id="FN647812">
    <property type="protein sequence ID" value="CBN78363.1"/>
    <property type="molecule type" value="Genomic_DNA"/>
</dbReference>
<keyword evidence="5" id="KW-1185">Reference proteome</keyword>
<feature type="chain" id="PRO_5003117055" description="NYN domain-containing protein" evidence="2">
    <location>
        <begin position="24"/>
        <end position="588"/>
    </location>
</feature>
<feature type="region of interest" description="Disordered" evidence="1">
    <location>
        <begin position="61"/>
        <end position="182"/>
    </location>
</feature>
<accession>D8LCZ6</accession>
<feature type="signal peptide" evidence="2">
    <location>
        <begin position="1"/>
        <end position="23"/>
    </location>
</feature>
<evidence type="ECO:0000259" key="3">
    <source>
        <dbReference type="Pfam" id="PF01936"/>
    </source>
</evidence>
<dbReference type="InParanoid" id="D8LCZ6"/>
<keyword evidence="2" id="KW-0732">Signal</keyword>
<evidence type="ECO:0000256" key="1">
    <source>
        <dbReference type="SAM" id="MobiDB-lite"/>
    </source>
</evidence>
<dbReference type="Proteomes" id="UP000002630">
    <property type="component" value="Linkage Group LG02"/>
</dbReference>
<feature type="domain" description="NYN" evidence="3">
    <location>
        <begin position="314"/>
        <end position="424"/>
    </location>
</feature>
<name>D8LCZ6_ECTSI</name>
<evidence type="ECO:0000313" key="4">
    <source>
        <dbReference type="EMBL" id="CBN78363.1"/>
    </source>
</evidence>
<dbReference type="GO" id="GO:0004540">
    <property type="term" value="F:RNA nuclease activity"/>
    <property type="evidence" value="ECO:0007669"/>
    <property type="project" value="InterPro"/>
</dbReference>
<dbReference type="eggNOG" id="ENOG502SGTP">
    <property type="taxonomic scope" value="Eukaryota"/>
</dbReference>
<evidence type="ECO:0000313" key="5">
    <source>
        <dbReference type="Proteomes" id="UP000002630"/>
    </source>
</evidence>
<dbReference type="Pfam" id="PF01936">
    <property type="entry name" value="NYN"/>
    <property type="match status" value="1"/>
</dbReference>
<dbReference type="AlphaFoldDB" id="D8LCZ6"/>
<feature type="compositionally biased region" description="Low complexity" evidence="1">
    <location>
        <begin position="117"/>
        <end position="144"/>
    </location>
</feature>
<reference evidence="4 5" key="1">
    <citation type="journal article" date="2010" name="Nature">
        <title>The Ectocarpus genome and the independent evolution of multicellularity in brown algae.</title>
        <authorList>
            <person name="Cock J.M."/>
            <person name="Sterck L."/>
            <person name="Rouze P."/>
            <person name="Scornet D."/>
            <person name="Allen A.E."/>
            <person name="Amoutzias G."/>
            <person name="Anthouard V."/>
            <person name="Artiguenave F."/>
            <person name="Aury J.M."/>
            <person name="Badger J.H."/>
            <person name="Beszteri B."/>
            <person name="Billiau K."/>
            <person name="Bonnet E."/>
            <person name="Bothwell J.H."/>
            <person name="Bowler C."/>
            <person name="Boyen C."/>
            <person name="Brownlee C."/>
            <person name="Carrano C.J."/>
            <person name="Charrier B."/>
            <person name="Cho G.Y."/>
            <person name="Coelho S.M."/>
            <person name="Collen J."/>
            <person name="Corre E."/>
            <person name="Da Silva C."/>
            <person name="Delage L."/>
            <person name="Delaroque N."/>
            <person name="Dittami S.M."/>
            <person name="Doulbeau S."/>
            <person name="Elias M."/>
            <person name="Farnham G."/>
            <person name="Gachon C.M."/>
            <person name="Gschloessl B."/>
            <person name="Heesch S."/>
            <person name="Jabbari K."/>
            <person name="Jubin C."/>
            <person name="Kawai H."/>
            <person name="Kimura K."/>
            <person name="Kloareg B."/>
            <person name="Kupper F.C."/>
            <person name="Lang D."/>
            <person name="Le Bail A."/>
            <person name="Leblanc C."/>
            <person name="Lerouge P."/>
            <person name="Lohr M."/>
            <person name="Lopez P.J."/>
            <person name="Martens C."/>
            <person name="Maumus F."/>
            <person name="Michel G."/>
            <person name="Miranda-Saavedra D."/>
            <person name="Morales J."/>
            <person name="Moreau H."/>
            <person name="Motomura T."/>
            <person name="Nagasato C."/>
            <person name="Napoli C.A."/>
            <person name="Nelson D.R."/>
            <person name="Nyvall-Collen P."/>
            <person name="Peters A.F."/>
            <person name="Pommier C."/>
            <person name="Potin P."/>
            <person name="Poulain J."/>
            <person name="Quesneville H."/>
            <person name="Read B."/>
            <person name="Rensing S.A."/>
            <person name="Ritter A."/>
            <person name="Rousvoal S."/>
            <person name="Samanta M."/>
            <person name="Samson G."/>
            <person name="Schroeder D.C."/>
            <person name="Segurens B."/>
            <person name="Strittmatter M."/>
            <person name="Tonon T."/>
            <person name="Tregear J.W."/>
            <person name="Valentin K."/>
            <person name="von Dassow P."/>
            <person name="Yamagishi T."/>
            <person name="Van de Peer Y."/>
            <person name="Wincker P."/>
        </authorList>
    </citation>
    <scope>NUCLEOTIDE SEQUENCE [LARGE SCALE GENOMIC DNA]</scope>
    <source>
        <strain evidence="5">Ec32 / CCAP1310/4</strain>
    </source>
</reference>
<feature type="compositionally biased region" description="Polar residues" evidence="1">
    <location>
        <begin position="65"/>
        <end position="80"/>
    </location>
</feature>
<organism evidence="4 5">
    <name type="scientific">Ectocarpus siliculosus</name>
    <name type="common">Brown alga</name>
    <name type="synonym">Conferva siliculosa</name>
    <dbReference type="NCBI Taxonomy" id="2880"/>
    <lineage>
        <taxon>Eukaryota</taxon>
        <taxon>Sar</taxon>
        <taxon>Stramenopiles</taxon>
        <taxon>Ochrophyta</taxon>
        <taxon>PX clade</taxon>
        <taxon>Phaeophyceae</taxon>
        <taxon>Ectocarpales</taxon>
        <taxon>Ectocarpaceae</taxon>
        <taxon>Ectocarpus</taxon>
    </lineage>
</organism>
<dbReference type="InterPro" id="IPR021139">
    <property type="entry name" value="NYN"/>
</dbReference>
<dbReference type="EMBL" id="FN649727">
    <property type="protein sequence ID" value="CBN78363.1"/>
    <property type="molecule type" value="Genomic_DNA"/>
</dbReference>